<dbReference type="RefSeq" id="WP_109517718.1">
    <property type="nucleotide sequence ID" value="NZ_PDOA01000009.1"/>
</dbReference>
<dbReference type="OrthoDB" id="7268862at2"/>
<reference evidence="3" key="1">
    <citation type="submission" date="2017-10" db="EMBL/GenBank/DDBJ databases">
        <authorList>
            <person name="Toshchakov S.V."/>
            <person name="Goeva M.A."/>
        </authorList>
    </citation>
    <scope>NUCLEOTIDE SEQUENCE [LARGE SCALE GENOMIC DNA]</scope>
    <source>
        <strain evidence="3">JR1/69-1-13</strain>
    </source>
</reference>
<keyword evidence="3" id="KW-1185">Reference proteome</keyword>
<protein>
    <recommendedName>
        <fullName evidence="4">DUF4412 domain-containing protein</fullName>
    </recommendedName>
</protein>
<evidence type="ECO:0000313" key="2">
    <source>
        <dbReference type="EMBL" id="PWC28151.1"/>
    </source>
</evidence>
<gene>
    <name evidence="2" type="ORF">CR165_14570</name>
</gene>
<dbReference type="AlphaFoldDB" id="A0A2U1V2R8"/>
<comment type="caution">
    <text evidence="2">The sequence shown here is derived from an EMBL/GenBank/DDBJ whole genome shotgun (WGS) entry which is preliminary data.</text>
</comment>
<organism evidence="2 3">
    <name type="scientific">Teichococcus aestuarii</name>
    <dbReference type="NCBI Taxonomy" id="568898"/>
    <lineage>
        <taxon>Bacteria</taxon>
        <taxon>Pseudomonadati</taxon>
        <taxon>Pseudomonadota</taxon>
        <taxon>Alphaproteobacteria</taxon>
        <taxon>Acetobacterales</taxon>
        <taxon>Roseomonadaceae</taxon>
        <taxon>Roseomonas</taxon>
    </lineage>
</organism>
<proteinExistence type="predicted"/>
<evidence type="ECO:0000313" key="3">
    <source>
        <dbReference type="Proteomes" id="UP000245048"/>
    </source>
</evidence>
<keyword evidence="1" id="KW-0732">Signal</keyword>
<name>A0A2U1V2R8_9PROT</name>
<evidence type="ECO:0008006" key="4">
    <source>
        <dbReference type="Google" id="ProtNLM"/>
    </source>
</evidence>
<evidence type="ECO:0000256" key="1">
    <source>
        <dbReference type="SAM" id="SignalP"/>
    </source>
</evidence>
<feature type="chain" id="PRO_5015713297" description="DUF4412 domain-containing protein" evidence="1">
    <location>
        <begin position="22"/>
        <end position="208"/>
    </location>
</feature>
<accession>A0A2U1V2R8</accession>
<dbReference type="EMBL" id="PDOA01000009">
    <property type="protein sequence ID" value="PWC28151.1"/>
    <property type="molecule type" value="Genomic_DNA"/>
</dbReference>
<feature type="signal peptide" evidence="1">
    <location>
        <begin position="1"/>
        <end position="21"/>
    </location>
</feature>
<dbReference type="Proteomes" id="UP000245048">
    <property type="component" value="Unassembled WGS sequence"/>
</dbReference>
<sequence length="208" mass="22131">MRRTAILALALAGTGAGAAMAQNAPAQLWPTRDVAVTYTARGGREAPRTVQAAWLAAERRLRVEPPEAPGWVLVDLPRGQAMMVMDSMRTAMQLPDEQKLPLTGGLPPGTTMTPAGSATVAGHRCDIWRVSNPDGQGTVCLTPDGVLLRAQGKHEGKQGMLEATAVSYTRQDPARFRLPPEYRSVTLPPGLLKNLPPGLAQSIPGLSR</sequence>